<comment type="subcellular location">
    <subcellularLocation>
        <location evidence="1">Cytoplasm</location>
    </subcellularLocation>
</comment>
<evidence type="ECO:0000313" key="9">
    <source>
        <dbReference type="Proteomes" id="UP000574390"/>
    </source>
</evidence>
<dbReference type="Pfam" id="PF17862">
    <property type="entry name" value="AAA_lid_3"/>
    <property type="match status" value="1"/>
</dbReference>
<dbReference type="FunFam" id="1.10.8.60:FF:000006">
    <property type="entry name" value="26S protease regulatory subunit 8"/>
    <property type="match status" value="1"/>
</dbReference>
<sequence length="801" mass="89857">VQRTMLELLNQLDGFEASTNIKVIMCTNRIDILDDALLRPGRIDRKIEFPNPNEDARVEILKIHSRKMNLMRGINLRKIAAQMNGASGAESKAVCTEAGMFALRERRQHVTQEDFEMAVAKVMHKDADKNMSLKQLFKENRSAAMGSGGGSRGCTAMVTGVSSSEDDLTNWCMEFVQLVQQEDGGGIRRHLAQAKSRLGGCLNRADSGIQRAVSGLLVRQGAQMGMWGKFLQPYMLHLKARRNHDWALALEHLVSAVRAYTELYVNSELLSSVEESSEELQDVYFTSGDSFAWFVPPFIEVTSQTRHLAISMDNASDQNRWCMKLVEVARELFPKLLKERRRKMTGACWLSSELLRLFQRLDQVALCGPILASIEQQYKAYFTPEALPKSVAVTLYFHWGKYLVTEQRFGEATERLNWALNNCCEEHKSNRRRIAQYLIPCNLLARGFLPSKSMLHEYGLEEEYERILHAVRVGNIREYQICLEHNTDDYVKAGTYMVMEKLLLVLYRNLAKRVYSMVDPASCAYKMDLDYFEIAWQVASTKPSEVADSQSVASSSPMSVESEEHQLHRPDADEVQCALAGLIYIQAIKGYLSYEHKKFVFSKQNAFPPIDKWNAISLRLSPPNCLCIVSILGALKALAILTFLITPPSSKVEDLVFPSGEVAHAGSPAAPSARRYAEVNPVITDLEAGLSPTNTDSTQTSGVEVMGSISSVSKVLPDMMEHLRSHTSPESSADLECAICLEGYAAISDEFPKAWVARLRCGHMYHHDCIAAWLKKDGSCPLCRHSVGVRRSAAARPWSFI</sequence>
<gene>
    <name evidence="8" type="primary">PSMC5_2</name>
    <name evidence="8" type="ORF">FOZ62_030099</name>
</gene>
<feature type="domain" description="RING-type" evidence="7">
    <location>
        <begin position="737"/>
        <end position="784"/>
    </location>
</feature>
<keyword evidence="5" id="KW-0647">Proteasome</keyword>
<dbReference type="InterPro" id="IPR041569">
    <property type="entry name" value="AAA_lid_3"/>
</dbReference>
<dbReference type="InterPro" id="IPR001841">
    <property type="entry name" value="Znf_RING"/>
</dbReference>
<dbReference type="EMBL" id="JABANM010026228">
    <property type="protein sequence ID" value="KAF4713323.1"/>
    <property type="molecule type" value="Genomic_DNA"/>
</dbReference>
<dbReference type="GO" id="GO:0008233">
    <property type="term" value="F:peptidase activity"/>
    <property type="evidence" value="ECO:0007669"/>
    <property type="project" value="UniProtKB-KW"/>
</dbReference>
<evidence type="ECO:0000256" key="4">
    <source>
        <dbReference type="ARBA" id="ARBA00022840"/>
    </source>
</evidence>
<dbReference type="GO" id="GO:0008270">
    <property type="term" value="F:zinc ion binding"/>
    <property type="evidence" value="ECO:0007669"/>
    <property type="project" value="UniProtKB-KW"/>
</dbReference>
<dbReference type="InterPro" id="IPR036388">
    <property type="entry name" value="WH-like_DNA-bd_sf"/>
</dbReference>
<dbReference type="PROSITE" id="PS50089">
    <property type="entry name" value="ZF_RING_2"/>
    <property type="match status" value="1"/>
</dbReference>
<organism evidence="8 9">
    <name type="scientific">Perkinsus olseni</name>
    <name type="common">Perkinsus atlanticus</name>
    <dbReference type="NCBI Taxonomy" id="32597"/>
    <lineage>
        <taxon>Eukaryota</taxon>
        <taxon>Sar</taxon>
        <taxon>Alveolata</taxon>
        <taxon>Perkinsozoa</taxon>
        <taxon>Perkinsea</taxon>
        <taxon>Perkinsida</taxon>
        <taxon>Perkinsidae</taxon>
        <taxon>Perkinsus</taxon>
    </lineage>
</organism>
<dbReference type="Pfam" id="PF00004">
    <property type="entry name" value="AAA"/>
    <property type="match status" value="1"/>
</dbReference>
<dbReference type="GO" id="GO:0000502">
    <property type="term" value="C:proteasome complex"/>
    <property type="evidence" value="ECO:0007669"/>
    <property type="project" value="UniProtKB-KW"/>
</dbReference>
<dbReference type="GO" id="GO:0005524">
    <property type="term" value="F:ATP binding"/>
    <property type="evidence" value="ECO:0007669"/>
    <property type="project" value="UniProtKB-KW"/>
</dbReference>
<keyword evidence="4" id="KW-0067">ATP-binding</keyword>
<keyword evidence="6" id="KW-0479">Metal-binding</keyword>
<protein>
    <submittedName>
        <fullName evidence="8">26S protease regulatory subunit 8</fullName>
    </submittedName>
</protein>
<keyword evidence="8" id="KW-0645">Protease</keyword>
<evidence type="ECO:0000256" key="2">
    <source>
        <dbReference type="ARBA" id="ARBA00022490"/>
    </source>
</evidence>
<comment type="caution">
    <text evidence="8">The sequence shown here is derived from an EMBL/GenBank/DDBJ whole genome shotgun (WGS) entry which is preliminary data.</text>
</comment>
<dbReference type="InterPro" id="IPR003960">
    <property type="entry name" value="ATPase_AAA_CS"/>
</dbReference>
<dbReference type="InterPro" id="IPR003959">
    <property type="entry name" value="ATPase_AAA_core"/>
</dbReference>
<dbReference type="GO" id="GO:0006508">
    <property type="term" value="P:proteolysis"/>
    <property type="evidence" value="ECO:0007669"/>
    <property type="project" value="UniProtKB-KW"/>
</dbReference>
<dbReference type="PANTHER" id="PTHR23073">
    <property type="entry name" value="26S PROTEASOME REGULATORY SUBUNIT"/>
    <property type="match status" value="1"/>
</dbReference>
<evidence type="ECO:0000256" key="3">
    <source>
        <dbReference type="ARBA" id="ARBA00022741"/>
    </source>
</evidence>
<evidence type="ECO:0000313" key="8">
    <source>
        <dbReference type="EMBL" id="KAF4713323.1"/>
    </source>
</evidence>
<evidence type="ECO:0000256" key="1">
    <source>
        <dbReference type="ARBA" id="ARBA00004496"/>
    </source>
</evidence>
<accession>A0A7J6QYB5</accession>
<keyword evidence="6" id="KW-0862">Zinc</keyword>
<keyword evidence="8" id="KW-0378">Hydrolase</keyword>
<dbReference type="Pfam" id="PF13639">
    <property type="entry name" value="zf-RING_2"/>
    <property type="match status" value="1"/>
</dbReference>
<dbReference type="GO" id="GO:0005737">
    <property type="term" value="C:cytoplasm"/>
    <property type="evidence" value="ECO:0007669"/>
    <property type="project" value="UniProtKB-SubCell"/>
</dbReference>
<keyword evidence="6" id="KW-0863">Zinc-finger</keyword>
<feature type="non-terminal residue" evidence="8">
    <location>
        <position position="801"/>
    </location>
</feature>
<evidence type="ECO:0000259" key="7">
    <source>
        <dbReference type="PROSITE" id="PS50089"/>
    </source>
</evidence>
<evidence type="ECO:0000256" key="5">
    <source>
        <dbReference type="ARBA" id="ARBA00022942"/>
    </source>
</evidence>
<proteinExistence type="predicted"/>
<dbReference type="SUPFAM" id="SSF57850">
    <property type="entry name" value="RING/U-box"/>
    <property type="match status" value="1"/>
</dbReference>
<dbReference type="Gene3D" id="1.10.8.60">
    <property type="match status" value="1"/>
</dbReference>
<evidence type="ECO:0000256" key="6">
    <source>
        <dbReference type="PROSITE-ProRule" id="PRU00175"/>
    </source>
</evidence>
<dbReference type="SMART" id="SM00753">
    <property type="entry name" value="PAM"/>
    <property type="match status" value="1"/>
</dbReference>
<name>A0A7J6QYB5_PEROL</name>
<dbReference type="PROSITE" id="PS00674">
    <property type="entry name" value="AAA"/>
    <property type="match status" value="1"/>
</dbReference>
<dbReference type="AlphaFoldDB" id="A0A7J6QYB5"/>
<reference evidence="8 9" key="1">
    <citation type="submission" date="2020-04" db="EMBL/GenBank/DDBJ databases">
        <title>Perkinsus olseni comparative genomics.</title>
        <authorList>
            <person name="Bogema D.R."/>
        </authorList>
    </citation>
    <scope>NUCLEOTIDE SEQUENCE [LARGE SCALE GENOMIC DNA]</scope>
    <source>
        <strain evidence="8">ATCC PRA-205</strain>
    </source>
</reference>
<dbReference type="InterPro" id="IPR027417">
    <property type="entry name" value="P-loop_NTPase"/>
</dbReference>
<keyword evidence="3" id="KW-0547">Nucleotide-binding</keyword>
<dbReference type="SMART" id="SM00184">
    <property type="entry name" value="RING"/>
    <property type="match status" value="1"/>
</dbReference>
<dbReference type="Gene3D" id="1.10.10.10">
    <property type="entry name" value="Winged helix-like DNA-binding domain superfamily/Winged helix DNA-binding domain"/>
    <property type="match status" value="1"/>
</dbReference>
<dbReference type="Proteomes" id="UP000574390">
    <property type="component" value="Unassembled WGS sequence"/>
</dbReference>
<dbReference type="GO" id="GO:0016887">
    <property type="term" value="F:ATP hydrolysis activity"/>
    <property type="evidence" value="ECO:0007669"/>
    <property type="project" value="InterPro"/>
</dbReference>
<dbReference type="SUPFAM" id="SSF52540">
    <property type="entry name" value="P-loop containing nucleoside triphosphate hydrolases"/>
    <property type="match status" value="1"/>
</dbReference>
<keyword evidence="2" id="KW-0963">Cytoplasm</keyword>
<dbReference type="Gene3D" id="3.30.40.10">
    <property type="entry name" value="Zinc/RING finger domain, C3HC4 (zinc finger)"/>
    <property type="match status" value="1"/>
</dbReference>
<dbReference type="Gene3D" id="3.40.50.300">
    <property type="entry name" value="P-loop containing nucleotide triphosphate hydrolases"/>
    <property type="match status" value="1"/>
</dbReference>
<dbReference type="InterPro" id="IPR050221">
    <property type="entry name" value="26S_Proteasome_ATPase"/>
</dbReference>
<dbReference type="InterPro" id="IPR013083">
    <property type="entry name" value="Znf_RING/FYVE/PHD"/>
</dbReference>